<evidence type="ECO:0000256" key="2">
    <source>
        <dbReference type="ARBA" id="ARBA00004236"/>
    </source>
</evidence>
<evidence type="ECO:0000256" key="5">
    <source>
        <dbReference type="ARBA" id="ARBA00022989"/>
    </source>
</evidence>
<dbReference type="Pfam" id="PF09976">
    <property type="entry name" value="TPR_21"/>
    <property type="match status" value="1"/>
</dbReference>
<accession>A0ABT3JGU9</accession>
<feature type="transmembrane region" description="Helical" evidence="8">
    <location>
        <begin position="35"/>
        <end position="53"/>
    </location>
</feature>
<proteinExistence type="predicted"/>
<evidence type="ECO:0000256" key="1">
    <source>
        <dbReference type="ARBA" id="ARBA00004167"/>
    </source>
</evidence>
<name>A0ABT3JGU9_9SPHN</name>
<organism evidence="10 11">
    <name type="scientific">Sphingomonas arvum</name>
    <dbReference type="NCBI Taxonomy" id="2992113"/>
    <lineage>
        <taxon>Bacteria</taxon>
        <taxon>Pseudomonadati</taxon>
        <taxon>Pseudomonadota</taxon>
        <taxon>Alphaproteobacteria</taxon>
        <taxon>Sphingomonadales</taxon>
        <taxon>Sphingomonadaceae</taxon>
        <taxon>Sphingomonas</taxon>
    </lineage>
</organism>
<feature type="domain" description="Ancillary SecYEG translocon subunit/Cell division coordinator CpoB TPR" evidence="9">
    <location>
        <begin position="27"/>
        <end position="195"/>
    </location>
</feature>
<evidence type="ECO:0000256" key="4">
    <source>
        <dbReference type="ARBA" id="ARBA00022692"/>
    </source>
</evidence>
<sequence length="233" mass="24901">MALAPGETHETFIREVDENLRRSQAENFFKRFGKWLIAALVLFLVATAAYLYWQERQRARAAAQGEQFAAVLNDISTGRTGKPVEQKLQAIAAESSGEMAGLARLTVGALALQNGDRSKAVTSFQAVANDDDQPQSVRTAALMRQTALEFDQLGPDQVIARLQPYATPDSPWFGTAGELTAMAMLKAGRKAQAGQLFGRIADAKDVPGSIRARALQIAGSLGVDATAGLPAGQ</sequence>
<keyword evidence="7" id="KW-0143">Chaperone</keyword>
<evidence type="ECO:0000256" key="6">
    <source>
        <dbReference type="ARBA" id="ARBA00023136"/>
    </source>
</evidence>
<comment type="subcellular location">
    <subcellularLocation>
        <location evidence="2">Cell membrane</location>
    </subcellularLocation>
    <subcellularLocation>
        <location evidence="1">Membrane</location>
        <topology evidence="1">Single-pass membrane protein</topology>
    </subcellularLocation>
</comment>
<evidence type="ECO:0000313" key="10">
    <source>
        <dbReference type="EMBL" id="MCW3798302.1"/>
    </source>
</evidence>
<dbReference type="Proteomes" id="UP001526246">
    <property type="component" value="Unassembled WGS sequence"/>
</dbReference>
<dbReference type="PANTHER" id="PTHR38035">
    <property type="entry name" value="UPF0070 PROTEIN YFGM"/>
    <property type="match status" value="1"/>
</dbReference>
<evidence type="ECO:0000313" key="11">
    <source>
        <dbReference type="Proteomes" id="UP001526246"/>
    </source>
</evidence>
<dbReference type="PANTHER" id="PTHR38035:SF1">
    <property type="entry name" value="ANCILLARY SECYEG TRANSLOCON SUBUNIT"/>
    <property type="match status" value="1"/>
</dbReference>
<keyword evidence="6 8" id="KW-0472">Membrane</keyword>
<keyword evidence="11" id="KW-1185">Reference proteome</keyword>
<gene>
    <name evidence="10" type="ORF">OMW55_10860</name>
</gene>
<keyword evidence="3" id="KW-1003">Cell membrane</keyword>
<evidence type="ECO:0000259" key="9">
    <source>
        <dbReference type="Pfam" id="PF09976"/>
    </source>
</evidence>
<evidence type="ECO:0000256" key="8">
    <source>
        <dbReference type="SAM" id="Phobius"/>
    </source>
</evidence>
<protein>
    <submittedName>
        <fullName evidence="10">Tetratricopeptide repeat protein</fullName>
    </submittedName>
</protein>
<dbReference type="InterPro" id="IPR026039">
    <property type="entry name" value="YfgM"/>
</dbReference>
<evidence type="ECO:0000256" key="3">
    <source>
        <dbReference type="ARBA" id="ARBA00022475"/>
    </source>
</evidence>
<dbReference type="InterPro" id="IPR018704">
    <property type="entry name" value="SecYEG/CpoB_TPR"/>
</dbReference>
<dbReference type="RefSeq" id="WP_264883094.1">
    <property type="nucleotide sequence ID" value="NZ_JAPDOB010000002.1"/>
</dbReference>
<evidence type="ECO:0000256" key="7">
    <source>
        <dbReference type="ARBA" id="ARBA00023186"/>
    </source>
</evidence>
<comment type="caution">
    <text evidence="10">The sequence shown here is derived from an EMBL/GenBank/DDBJ whole genome shotgun (WGS) entry which is preliminary data.</text>
</comment>
<keyword evidence="4 8" id="KW-0812">Transmembrane</keyword>
<reference evidence="10 11" key="1">
    <citation type="submission" date="2022-10" db="EMBL/GenBank/DDBJ databases">
        <title>Sphingomonas sp.</title>
        <authorList>
            <person name="Jin C."/>
        </authorList>
    </citation>
    <scope>NUCLEOTIDE SEQUENCE [LARGE SCALE GENOMIC DNA]</scope>
    <source>
        <strain evidence="10 11">BN140010</strain>
    </source>
</reference>
<keyword evidence="5 8" id="KW-1133">Transmembrane helix</keyword>
<dbReference type="EMBL" id="JAPDOB010000002">
    <property type="protein sequence ID" value="MCW3798302.1"/>
    <property type="molecule type" value="Genomic_DNA"/>
</dbReference>